<evidence type="ECO:0000256" key="3">
    <source>
        <dbReference type="ARBA" id="ARBA00022617"/>
    </source>
</evidence>
<keyword evidence="9" id="KW-1185">Reference proteome</keyword>
<dbReference type="AlphaFoldDB" id="A0A5E4QDT4"/>
<dbReference type="SUPFAM" id="SSF48264">
    <property type="entry name" value="Cytochrome P450"/>
    <property type="match status" value="1"/>
</dbReference>
<evidence type="ECO:0000256" key="7">
    <source>
        <dbReference type="ARBA" id="ARBA00023033"/>
    </source>
</evidence>
<comment type="similarity">
    <text evidence="2">Belongs to the cytochrome P450 family.</text>
</comment>
<evidence type="ECO:0000313" key="9">
    <source>
        <dbReference type="Proteomes" id="UP000324832"/>
    </source>
</evidence>
<keyword evidence="3" id="KW-0349">Heme</keyword>
<evidence type="ECO:0008006" key="10">
    <source>
        <dbReference type="Google" id="ProtNLM"/>
    </source>
</evidence>
<evidence type="ECO:0000313" key="8">
    <source>
        <dbReference type="EMBL" id="VVC96453.1"/>
    </source>
</evidence>
<keyword evidence="4" id="KW-0479">Metal-binding</keyword>
<evidence type="ECO:0000256" key="2">
    <source>
        <dbReference type="ARBA" id="ARBA00010617"/>
    </source>
</evidence>
<keyword evidence="7" id="KW-0503">Monooxygenase</keyword>
<comment type="cofactor">
    <cofactor evidence="1">
        <name>heme</name>
        <dbReference type="ChEBI" id="CHEBI:30413"/>
    </cofactor>
</comment>
<name>A0A5E4QDT4_9NEOP</name>
<dbReference type="GO" id="GO:0005506">
    <property type="term" value="F:iron ion binding"/>
    <property type="evidence" value="ECO:0007669"/>
    <property type="project" value="InterPro"/>
</dbReference>
<evidence type="ECO:0000256" key="6">
    <source>
        <dbReference type="ARBA" id="ARBA00023004"/>
    </source>
</evidence>
<dbReference type="InterPro" id="IPR050479">
    <property type="entry name" value="CYP11_CYP27_families"/>
</dbReference>
<dbReference type="PANTHER" id="PTHR24279">
    <property type="entry name" value="CYTOCHROME P450"/>
    <property type="match status" value="1"/>
</dbReference>
<organism evidence="8 9">
    <name type="scientific">Leptidea sinapis</name>
    <dbReference type="NCBI Taxonomy" id="189913"/>
    <lineage>
        <taxon>Eukaryota</taxon>
        <taxon>Metazoa</taxon>
        <taxon>Ecdysozoa</taxon>
        <taxon>Arthropoda</taxon>
        <taxon>Hexapoda</taxon>
        <taxon>Insecta</taxon>
        <taxon>Pterygota</taxon>
        <taxon>Neoptera</taxon>
        <taxon>Endopterygota</taxon>
        <taxon>Lepidoptera</taxon>
        <taxon>Glossata</taxon>
        <taxon>Ditrysia</taxon>
        <taxon>Papilionoidea</taxon>
        <taxon>Pieridae</taxon>
        <taxon>Dismorphiinae</taxon>
        <taxon>Leptidea</taxon>
    </lineage>
</organism>
<proteinExistence type="inferred from homology"/>
<protein>
    <recommendedName>
        <fullName evidence="10">Cytochrome P450</fullName>
    </recommendedName>
</protein>
<evidence type="ECO:0000256" key="1">
    <source>
        <dbReference type="ARBA" id="ARBA00001971"/>
    </source>
</evidence>
<dbReference type="EMBL" id="FZQP02002747">
    <property type="protein sequence ID" value="VVC96453.1"/>
    <property type="molecule type" value="Genomic_DNA"/>
</dbReference>
<dbReference type="GO" id="GO:0004497">
    <property type="term" value="F:monooxygenase activity"/>
    <property type="evidence" value="ECO:0007669"/>
    <property type="project" value="UniProtKB-KW"/>
</dbReference>
<dbReference type="Pfam" id="PF00067">
    <property type="entry name" value="p450"/>
    <property type="match status" value="1"/>
</dbReference>
<dbReference type="InterPro" id="IPR036396">
    <property type="entry name" value="Cyt_P450_sf"/>
</dbReference>
<reference evidence="8 9" key="1">
    <citation type="submission" date="2017-07" db="EMBL/GenBank/DDBJ databases">
        <authorList>
            <person name="Talla V."/>
            <person name="Backstrom N."/>
        </authorList>
    </citation>
    <scope>NUCLEOTIDE SEQUENCE [LARGE SCALE GENOMIC DNA]</scope>
</reference>
<keyword evidence="6" id="KW-0408">Iron</keyword>
<dbReference type="GO" id="GO:0016705">
    <property type="term" value="F:oxidoreductase activity, acting on paired donors, with incorporation or reduction of molecular oxygen"/>
    <property type="evidence" value="ECO:0007669"/>
    <property type="project" value="InterPro"/>
</dbReference>
<dbReference type="GO" id="GO:0020037">
    <property type="term" value="F:heme binding"/>
    <property type="evidence" value="ECO:0007669"/>
    <property type="project" value="InterPro"/>
</dbReference>
<accession>A0A5E4QDT4</accession>
<evidence type="ECO:0000256" key="4">
    <source>
        <dbReference type="ARBA" id="ARBA00022723"/>
    </source>
</evidence>
<evidence type="ECO:0000256" key="5">
    <source>
        <dbReference type="ARBA" id="ARBA00023002"/>
    </source>
</evidence>
<dbReference type="Proteomes" id="UP000324832">
    <property type="component" value="Unassembled WGS sequence"/>
</dbReference>
<keyword evidence="5" id="KW-0560">Oxidoreductase</keyword>
<sequence>MCVLSIFKIILNFPIKAKVLGYCIRGYCCSKTLIDDANTLEFKDIPGPRSYPIIGTLYKYLPVVGDYDAEALDKTSWLNWHRYGGLVRECPGVNLLHIYEPEVMEAMFRRCDRYPARRSHVAMLHYRLSKPQVYNTGGLLSTNGPEWWRLRSAFQKHFSGPQNAKLHVNTMDDVVTEFIDWIKNNNLTVVHNFLPLLNRLNLEAIGAIAFNERFNSFSASEMDVTSRSSKIVDAAFGSNSGIMKLDKGIMWRFIKTPLYNKLAQSQGYLEKTDCLI</sequence>
<dbReference type="InterPro" id="IPR001128">
    <property type="entry name" value="Cyt_P450"/>
</dbReference>
<dbReference type="Gene3D" id="1.10.630.10">
    <property type="entry name" value="Cytochrome P450"/>
    <property type="match status" value="1"/>
</dbReference>
<gene>
    <name evidence="8" type="ORF">LSINAPIS_LOCUS7957</name>
</gene>
<dbReference type="PANTHER" id="PTHR24279:SF120">
    <property type="entry name" value="CYTOCHROME P450"/>
    <property type="match status" value="1"/>
</dbReference>